<evidence type="ECO:0000313" key="1">
    <source>
        <dbReference type="EMBL" id="GBQ08911.1"/>
    </source>
</evidence>
<sequence length="74" mass="8445">MAWDYFLDASAFEEGPFIVHAPTQDVAHQQALNQAFKEWVTLCFIGQAHPGVRFSFVLCFSSRYYSPLAEVNED</sequence>
<organism evidence="1 2">
    <name type="scientific">Saccharibacter floricola DSM 15669</name>
    <dbReference type="NCBI Taxonomy" id="1123227"/>
    <lineage>
        <taxon>Bacteria</taxon>
        <taxon>Pseudomonadati</taxon>
        <taxon>Pseudomonadota</taxon>
        <taxon>Alphaproteobacteria</taxon>
        <taxon>Acetobacterales</taxon>
        <taxon>Acetobacteraceae</taxon>
        <taxon>Saccharibacter</taxon>
    </lineage>
</organism>
<name>A0ABQ0P186_9PROT</name>
<dbReference type="EMBL" id="BAQD01000147">
    <property type="protein sequence ID" value="GBQ08911.1"/>
    <property type="molecule type" value="Genomic_DNA"/>
</dbReference>
<dbReference type="Proteomes" id="UP001062901">
    <property type="component" value="Unassembled WGS sequence"/>
</dbReference>
<protein>
    <submittedName>
        <fullName evidence="1">Uncharacterized protein</fullName>
    </submittedName>
</protein>
<comment type="caution">
    <text evidence="1">The sequence shown here is derived from an EMBL/GenBank/DDBJ whole genome shotgun (WGS) entry which is preliminary data.</text>
</comment>
<keyword evidence="2" id="KW-1185">Reference proteome</keyword>
<proteinExistence type="predicted"/>
<evidence type="ECO:0000313" key="2">
    <source>
        <dbReference type="Proteomes" id="UP001062901"/>
    </source>
</evidence>
<accession>A0ABQ0P186</accession>
<gene>
    <name evidence="1" type="ORF">AA15669_1959</name>
</gene>
<reference evidence="1" key="1">
    <citation type="submission" date="2013-04" db="EMBL/GenBank/DDBJ databases">
        <title>The genome sequencing project of 58 acetic acid bacteria.</title>
        <authorList>
            <person name="Okamoto-Kainuma A."/>
            <person name="Ishikawa M."/>
            <person name="Umino S."/>
            <person name="Koizumi Y."/>
            <person name="Shiwa Y."/>
            <person name="Yoshikawa H."/>
            <person name="Matsutani M."/>
            <person name="Matsushita K."/>
        </authorList>
    </citation>
    <scope>NUCLEOTIDE SEQUENCE</scope>
    <source>
        <strain evidence="1">DSM 15669</strain>
    </source>
</reference>